<feature type="compositionally biased region" description="Basic residues" evidence="1">
    <location>
        <begin position="266"/>
        <end position="276"/>
    </location>
</feature>
<feature type="region of interest" description="Disordered" evidence="1">
    <location>
        <begin position="223"/>
        <end position="343"/>
    </location>
</feature>
<feature type="compositionally biased region" description="Polar residues" evidence="1">
    <location>
        <begin position="25"/>
        <end position="36"/>
    </location>
</feature>
<dbReference type="OrthoDB" id="10578405at2759"/>
<evidence type="ECO:0000313" key="2">
    <source>
        <dbReference type="EMBL" id="KXT01268.1"/>
    </source>
</evidence>
<feature type="compositionally biased region" description="Basic residues" evidence="1">
    <location>
        <begin position="321"/>
        <end position="335"/>
    </location>
</feature>
<protein>
    <submittedName>
        <fullName evidence="2">Uncharacterized protein</fullName>
    </submittedName>
</protein>
<sequence length="343" mass="37800">MDAYNGPIRESHSWHRDGCEHTRTRTVSRPASTWGGSTNTNTNANANTSTVHAEEVRHDIHNAAQKQHHVQLKSQHVRVRYDGLLVHIQWHTAFERAVKPTPHDDTDSGSIIAQESWHNELTLDLRPLLDGSGAPIDSIPISLPTTHSPSPSPSTTASNINTSTNTGNVAPSFASTFAPHAHPHPPVPLMLTAAAATAAHPRHRKPASQPTKPAPAFIVEEISSEEEPDRPRPMSHDSPDDLSDQDALFVSQRAATSTRRPGNHPSSHRRPPHSSTRKSSEKRSRHTPAIDTDALYQRIASLEQQLSEKKRHDGQDGGREKSRKRGGAREKRRKTATWASDSE</sequence>
<feature type="compositionally biased region" description="Basic and acidic residues" evidence="1">
    <location>
        <begin position="229"/>
        <end position="239"/>
    </location>
</feature>
<dbReference type="Proteomes" id="UP000070133">
    <property type="component" value="Unassembled WGS sequence"/>
</dbReference>
<feature type="compositionally biased region" description="Low complexity" evidence="1">
    <location>
        <begin position="138"/>
        <end position="166"/>
    </location>
</feature>
<name>A0A139HFP9_9PEZI</name>
<feature type="region of interest" description="Disordered" evidence="1">
    <location>
        <begin position="1"/>
        <end position="45"/>
    </location>
</feature>
<dbReference type="EMBL" id="LFZN01000058">
    <property type="protein sequence ID" value="KXT01268.1"/>
    <property type="molecule type" value="Genomic_DNA"/>
</dbReference>
<feature type="compositionally biased region" description="Basic and acidic residues" evidence="1">
    <location>
        <begin position="9"/>
        <end position="23"/>
    </location>
</feature>
<accession>A0A139HFP9</accession>
<comment type="caution">
    <text evidence="2">The sequence shown here is derived from an EMBL/GenBank/DDBJ whole genome shotgun (WGS) entry which is preliminary data.</text>
</comment>
<proteinExistence type="predicted"/>
<evidence type="ECO:0000313" key="3">
    <source>
        <dbReference type="Proteomes" id="UP000070133"/>
    </source>
</evidence>
<reference evidence="2 3" key="1">
    <citation type="submission" date="2015-07" db="EMBL/GenBank/DDBJ databases">
        <title>Comparative genomics of the Sigatoka disease complex on banana suggests a link between parallel evolutionary changes in Pseudocercospora fijiensis and Pseudocercospora eumusae and increased virulence on the banana host.</title>
        <authorList>
            <person name="Chang T.-C."/>
            <person name="Salvucci A."/>
            <person name="Crous P.W."/>
            <person name="Stergiopoulos I."/>
        </authorList>
    </citation>
    <scope>NUCLEOTIDE SEQUENCE [LARGE SCALE GENOMIC DNA]</scope>
    <source>
        <strain evidence="2 3">CBS 114824</strain>
    </source>
</reference>
<gene>
    <name evidence="2" type="ORF">AC578_7065</name>
</gene>
<evidence type="ECO:0000256" key="1">
    <source>
        <dbReference type="SAM" id="MobiDB-lite"/>
    </source>
</evidence>
<dbReference type="AlphaFoldDB" id="A0A139HFP9"/>
<feature type="region of interest" description="Disordered" evidence="1">
    <location>
        <begin position="136"/>
        <end position="187"/>
    </location>
</feature>
<keyword evidence="3" id="KW-1185">Reference proteome</keyword>
<organism evidence="2 3">
    <name type="scientific">Pseudocercospora eumusae</name>
    <dbReference type="NCBI Taxonomy" id="321146"/>
    <lineage>
        <taxon>Eukaryota</taxon>
        <taxon>Fungi</taxon>
        <taxon>Dikarya</taxon>
        <taxon>Ascomycota</taxon>
        <taxon>Pezizomycotina</taxon>
        <taxon>Dothideomycetes</taxon>
        <taxon>Dothideomycetidae</taxon>
        <taxon>Mycosphaerellales</taxon>
        <taxon>Mycosphaerellaceae</taxon>
        <taxon>Pseudocercospora</taxon>
    </lineage>
</organism>
<feature type="compositionally biased region" description="Basic and acidic residues" evidence="1">
    <location>
        <begin position="306"/>
        <end position="320"/>
    </location>
</feature>